<dbReference type="GO" id="GO:0006310">
    <property type="term" value="P:DNA recombination"/>
    <property type="evidence" value="ECO:0007669"/>
    <property type="project" value="UniProtKB-KW"/>
</dbReference>
<proteinExistence type="predicted"/>
<dbReference type="EMBL" id="AOBV01000018">
    <property type="protein sequence ID" value="ELV07207.1"/>
    <property type="molecule type" value="Genomic_DNA"/>
</dbReference>
<feature type="domain" description="DDE" evidence="4">
    <location>
        <begin position="76"/>
        <end position="178"/>
    </location>
</feature>
<evidence type="ECO:0000259" key="4">
    <source>
        <dbReference type="Pfam" id="PF13610"/>
    </source>
</evidence>
<name>L8XTH3_9GAMM</name>
<dbReference type="NCBIfam" id="NF033587">
    <property type="entry name" value="transpos_IS6"/>
    <property type="match status" value="1"/>
</dbReference>
<keyword evidence="2" id="KW-0238">DNA-binding</keyword>
<organism evidence="5 6">
    <name type="scientific">Wohlfahrtiimonas chitiniclastica SH04</name>
    <dbReference type="NCBI Taxonomy" id="1261130"/>
    <lineage>
        <taxon>Bacteria</taxon>
        <taxon>Pseudomonadati</taxon>
        <taxon>Pseudomonadota</taxon>
        <taxon>Gammaproteobacteria</taxon>
        <taxon>Cardiobacteriales</taxon>
        <taxon>Ignatzschineriaceae</taxon>
        <taxon>Wohlfahrtiimonas</taxon>
    </lineage>
</organism>
<dbReference type="AlphaFoldDB" id="L8XTH3"/>
<dbReference type="Proteomes" id="UP000011617">
    <property type="component" value="Unassembled WGS sequence"/>
</dbReference>
<dbReference type="PANTHER" id="PTHR35528:SF3">
    <property type="entry name" value="BLL1675 PROTEIN"/>
    <property type="match status" value="1"/>
</dbReference>
<dbReference type="InterPro" id="IPR032874">
    <property type="entry name" value="DDE_dom"/>
</dbReference>
<comment type="caution">
    <text evidence="5">The sequence shown here is derived from an EMBL/GenBank/DDBJ whole genome shotgun (WGS) entry which is preliminary data.</text>
</comment>
<protein>
    <submittedName>
        <fullName evidence="5">Transposase for insertion sequence-like element IS431mec</fullName>
    </submittedName>
</protein>
<evidence type="ECO:0000313" key="6">
    <source>
        <dbReference type="Proteomes" id="UP000011617"/>
    </source>
</evidence>
<keyword evidence="6" id="KW-1185">Reference proteome</keyword>
<dbReference type="Pfam" id="PF13610">
    <property type="entry name" value="DDE_Tnp_IS240"/>
    <property type="match status" value="1"/>
</dbReference>
<accession>L8XTH3</accession>
<gene>
    <name evidence="5" type="ORF">F387_02026</name>
</gene>
<sequence>MGIVQESFKRLHYPTEIILLCLRWYLSYSLSLRNLEEMMLERGIIVDHSTIHRWILRLSPLLTKQANHRRTLYGGTWYIDETYIKIKGKWHYLYRAVNASGHTIDFMLSKRRDKRSAKRFFNKAMEKNLFISTANIDKSGANHAALMDFISPHGFNFKISQCKYKNNIIEQDHRFIKK</sequence>
<dbReference type="HOGENOM" id="CLU_067322_1_0_6"/>
<keyword evidence="3" id="KW-0233">DNA recombination</keyword>
<dbReference type="GO" id="GO:0003677">
    <property type="term" value="F:DNA binding"/>
    <property type="evidence" value="ECO:0007669"/>
    <property type="project" value="UniProtKB-KW"/>
</dbReference>
<evidence type="ECO:0000256" key="2">
    <source>
        <dbReference type="ARBA" id="ARBA00023125"/>
    </source>
</evidence>
<dbReference type="InterPro" id="IPR047930">
    <property type="entry name" value="Transpos_IS6"/>
</dbReference>
<evidence type="ECO:0000256" key="1">
    <source>
        <dbReference type="ARBA" id="ARBA00022578"/>
    </source>
</evidence>
<dbReference type="PANTHER" id="PTHR35528">
    <property type="entry name" value="BLL1675 PROTEIN"/>
    <property type="match status" value="1"/>
</dbReference>
<dbReference type="InterPro" id="IPR052183">
    <property type="entry name" value="IS_Transposase"/>
</dbReference>
<reference evidence="5 6" key="1">
    <citation type="journal article" date="2013" name="Genome Announc.">
        <title>Complete Genome Sequence of Wohlfahrtiimonas chitiniclastica Strain SH04, Isolated from Chrysomya megacephala Collected from Pudong International Airport in China.</title>
        <authorList>
            <person name="Cao X.M."/>
            <person name="Chen T."/>
            <person name="Xu L.Z."/>
            <person name="Yao L.S."/>
            <person name="Qi J."/>
            <person name="Zhang X.L."/>
            <person name="Yan Q.L."/>
            <person name="Deng Y.H."/>
            <person name="Guo T.Y."/>
            <person name="Wang J."/>
            <person name="Hu K.X."/>
            <person name="Xu B.L."/>
        </authorList>
    </citation>
    <scope>NUCLEOTIDE SEQUENCE [LARGE SCALE GENOMIC DNA]</scope>
    <source>
        <strain evidence="5 6">SH04</strain>
    </source>
</reference>
<keyword evidence="1" id="KW-0815">Transposition</keyword>
<evidence type="ECO:0000313" key="5">
    <source>
        <dbReference type="EMBL" id="ELV07207.1"/>
    </source>
</evidence>
<evidence type="ECO:0000256" key="3">
    <source>
        <dbReference type="ARBA" id="ARBA00023172"/>
    </source>
</evidence>
<dbReference type="GO" id="GO:0032196">
    <property type="term" value="P:transposition"/>
    <property type="evidence" value="ECO:0007669"/>
    <property type="project" value="UniProtKB-KW"/>
</dbReference>